<protein>
    <submittedName>
        <fullName evidence="2">Helix-turn-helix transcriptional regulator</fullName>
    </submittedName>
</protein>
<dbReference type="EMBL" id="CP073767">
    <property type="protein sequence ID" value="UWZ53860.1"/>
    <property type="molecule type" value="Genomic_DNA"/>
</dbReference>
<dbReference type="AlphaFoldDB" id="A0A9Q9MGK1"/>
<feature type="transmembrane region" description="Helical" evidence="1">
    <location>
        <begin position="75"/>
        <end position="93"/>
    </location>
</feature>
<name>A0A9Q9MGK1_9ACTN</name>
<evidence type="ECO:0000313" key="3">
    <source>
        <dbReference type="Proteomes" id="UP001058003"/>
    </source>
</evidence>
<sequence length="140" mass="14742">MATPTDAGTLAAVFAALYAAHQVADHWIQTQHQADHKADTGWRGHLACAAHVATYTLTAVVALAATLAVTGTALHLGWTAAGLTVSAVSHHIADRRTPLRRMADALGKSPAWLERGGGLYALDQSWHVGWLFVSALLTAT</sequence>
<keyword evidence="1" id="KW-0472">Membrane</keyword>
<dbReference type="Proteomes" id="UP001058003">
    <property type="component" value="Chromosome"/>
</dbReference>
<dbReference type="OrthoDB" id="3542456at2"/>
<reference evidence="2" key="1">
    <citation type="submission" date="2021-04" db="EMBL/GenBank/DDBJ databases">
        <title>Dactylosporangium aurantiacum NRRL B-8018 full assembly.</title>
        <authorList>
            <person name="Hartkoorn R.C."/>
            <person name="Beaudoing E."/>
            <person name="Hot D."/>
        </authorList>
    </citation>
    <scope>NUCLEOTIDE SEQUENCE</scope>
    <source>
        <strain evidence="2">NRRL B-8018</strain>
    </source>
</reference>
<proteinExistence type="predicted"/>
<gene>
    <name evidence="2" type="ORF">Daura_46445</name>
</gene>
<keyword evidence="1" id="KW-0812">Transmembrane</keyword>
<dbReference type="KEGG" id="daur:Daura_46445"/>
<keyword evidence="1" id="KW-1133">Transmembrane helix</keyword>
<keyword evidence="3" id="KW-1185">Reference proteome</keyword>
<accession>A0A9Q9MGK1</accession>
<organism evidence="2 3">
    <name type="scientific">Dactylosporangium aurantiacum</name>
    <dbReference type="NCBI Taxonomy" id="35754"/>
    <lineage>
        <taxon>Bacteria</taxon>
        <taxon>Bacillati</taxon>
        <taxon>Actinomycetota</taxon>
        <taxon>Actinomycetes</taxon>
        <taxon>Micromonosporales</taxon>
        <taxon>Micromonosporaceae</taxon>
        <taxon>Dactylosporangium</taxon>
    </lineage>
</organism>
<evidence type="ECO:0000256" key="1">
    <source>
        <dbReference type="SAM" id="Phobius"/>
    </source>
</evidence>
<feature type="transmembrane region" description="Helical" evidence="1">
    <location>
        <begin position="46"/>
        <end position="69"/>
    </location>
</feature>
<evidence type="ECO:0000313" key="2">
    <source>
        <dbReference type="EMBL" id="UWZ53860.1"/>
    </source>
</evidence>